<dbReference type="InterPro" id="IPR017790">
    <property type="entry name" value="Penicillin-binding_protein_2"/>
</dbReference>
<dbReference type="GO" id="GO:0071972">
    <property type="term" value="F:peptidoglycan L,D-transpeptidase activity"/>
    <property type="evidence" value="ECO:0007669"/>
    <property type="project" value="TreeGrafter"/>
</dbReference>
<keyword evidence="12" id="KW-0961">Cell wall biogenesis/degradation</keyword>
<dbReference type="SUPFAM" id="SSF56601">
    <property type="entry name" value="beta-lactamase/transpeptidase-like"/>
    <property type="match status" value="1"/>
</dbReference>
<dbReference type="EMBL" id="MGEA01000040">
    <property type="protein sequence ID" value="OGL73966.1"/>
    <property type="molecule type" value="Genomic_DNA"/>
</dbReference>
<evidence type="ECO:0000313" key="15">
    <source>
        <dbReference type="EMBL" id="OGL73966.1"/>
    </source>
</evidence>
<dbReference type="GO" id="GO:0008658">
    <property type="term" value="F:penicillin binding"/>
    <property type="evidence" value="ECO:0007669"/>
    <property type="project" value="InterPro"/>
</dbReference>
<dbReference type="GO" id="GO:0005886">
    <property type="term" value="C:plasma membrane"/>
    <property type="evidence" value="ECO:0007669"/>
    <property type="project" value="UniProtKB-SubCell"/>
</dbReference>
<dbReference type="Proteomes" id="UP000177088">
    <property type="component" value="Unassembled WGS sequence"/>
</dbReference>
<keyword evidence="11" id="KW-0472">Membrane</keyword>
<keyword evidence="6" id="KW-0812">Transmembrane</keyword>
<keyword evidence="3" id="KW-1003">Cell membrane</keyword>
<gene>
    <name evidence="15" type="ORF">A3C96_00135</name>
</gene>
<accession>A0A1F7U6T0</accession>
<keyword evidence="9" id="KW-0573">Peptidoglycan synthesis</keyword>
<evidence type="ECO:0000259" key="13">
    <source>
        <dbReference type="Pfam" id="PF00905"/>
    </source>
</evidence>
<dbReference type="GO" id="GO:0071555">
    <property type="term" value="P:cell wall organization"/>
    <property type="evidence" value="ECO:0007669"/>
    <property type="project" value="UniProtKB-KW"/>
</dbReference>
<comment type="subcellular location">
    <subcellularLocation>
        <location evidence="2">Cell membrane</location>
    </subcellularLocation>
    <subcellularLocation>
        <location evidence="1">Membrane</location>
        <topology evidence="1">Single-pass membrane protein</topology>
    </subcellularLocation>
</comment>
<evidence type="ECO:0000256" key="2">
    <source>
        <dbReference type="ARBA" id="ARBA00004236"/>
    </source>
</evidence>
<dbReference type="GO" id="GO:0009002">
    <property type="term" value="F:serine-type D-Ala-D-Ala carboxypeptidase activity"/>
    <property type="evidence" value="ECO:0007669"/>
    <property type="project" value="InterPro"/>
</dbReference>
<dbReference type="Pfam" id="PF03717">
    <property type="entry name" value="PBP_dimer"/>
    <property type="match status" value="1"/>
</dbReference>
<dbReference type="GO" id="GO:0009252">
    <property type="term" value="P:peptidoglycan biosynthetic process"/>
    <property type="evidence" value="ECO:0007669"/>
    <property type="project" value="UniProtKB-KW"/>
</dbReference>
<reference evidence="15 16" key="1">
    <citation type="journal article" date="2016" name="Nat. Commun.">
        <title>Thousands of microbial genomes shed light on interconnected biogeochemical processes in an aquifer system.</title>
        <authorList>
            <person name="Anantharaman K."/>
            <person name="Brown C.T."/>
            <person name="Hug L.A."/>
            <person name="Sharon I."/>
            <person name="Castelle C.J."/>
            <person name="Probst A.J."/>
            <person name="Thomas B.C."/>
            <person name="Singh A."/>
            <person name="Wilkins M.J."/>
            <person name="Karaoz U."/>
            <person name="Brodie E.L."/>
            <person name="Williams K.H."/>
            <person name="Hubbard S.S."/>
            <person name="Banfield J.F."/>
        </authorList>
    </citation>
    <scope>NUCLEOTIDE SEQUENCE [LARGE SCALE GENOMIC DNA]</scope>
</reference>
<evidence type="ECO:0000256" key="3">
    <source>
        <dbReference type="ARBA" id="ARBA00022475"/>
    </source>
</evidence>
<evidence type="ECO:0000256" key="1">
    <source>
        <dbReference type="ARBA" id="ARBA00004167"/>
    </source>
</evidence>
<dbReference type="Pfam" id="PF00905">
    <property type="entry name" value="Transpeptidase"/>
    <property type="match status" value="1"/>
</dbReference>
<comment type="caution">
    <text evidence="15">The sequence shown here is derived from an EMBL/GenBank/DDBJ whole genome shotgun (WGS) entry which is preliminary data.</text>
</comment>
<protein>
    <submittedName>
        <fullName evidence="15">Penicillin-binding protein 2</fullName>
    </submittedName>
</protein>
<evidence type="ECO:0000256" key="4">
    <source>
        <dbReference type="ARBA" id="ARBA00022519"/>
    </source>
</evidence>
<dbReference type="Gene3D" id="3.30.1390.30">
    <property type="entry name" value="Penicillin-binding protein 2a, domain 3"/>
    <property type="match status" value="1"/>
</dbReference>
<dbReference type="InterPro" id="IPR036138">
    <property type="entry name" value="PBP_dimer_sf"/>
</dbReference>
<dbReference type="InterPro" id="IPR050515">
    <property type="entry name" value="Beta-lactam/transpept"/>
</dbReference>
<feature type="domain" description="Penicillin-binding protein transpeptidase" evidence="13">
    <location>
        <begin position="320"/>
        <end position="645"/>
    </location>
</feature>
<evidence type="ECO:0000256" key="5">
    <source>
        <dbReference type="ARBA" id="ARBA00022670"/>
    </source>
</evidence>
<dbReference type="InterPro" id="IPR005311">
    <property type="entry name" value="PBP_dimer"/>
</dbReference>
<dbReference type="InterPro" id="IPR012338">
    <property type="entry name" value="Beta-lactam/transpept-like"/>
</dbReference>
<dbReference type="InterPro" id="IPR001460">
    <property type="entry name" value="PCN-bd_Tpept"/>
</dbReference>
<organism evidence="15 16">
    <name type="scientific">Candidatus Uhrbacteria bacterium RIFCSPHIGHO2_02_FULL_60_10</name>
    <dbReference type="NCBI Taxonomy" id="1802392"/>
    <lineage>
        <taxon>Bacteria</taxon>
        <taxon>Candidatus Uhriibacteriota</taxon>
    </lineage>
</organism>
<dbReference type="GO" id="GO:0006508">
    <property type="term" value="P:proteolysis"/>
    <property type="evidence" value="ECO:0007669"/>
    <property type="project" value="UniProtKB-KW"/>
</dbReference>
<dbReference type="SUPFAM" id="SSF56519">
    <property type="entry name" value="Penicillin binding protein dimerisation domain"/>
    <property type="match status" value="1"/>
</dbReference>
<sequence>MFDFRRDSTGDGDLFPSLTGTASHLRVRRGSDVRTVDGAPEDTADSRAEDFIGSAVSELKLRFFLGTLFLLLAMVVGRTVAIQATRGAEYSQRAENNRIRTERVPSERGIIYDRRSRPLTMNVPNFTMLLTPIDLPRTPQARRDLLARLSGIIATPPADIENRLKVRSQAQADPVVVADNLTHDQAVLIAIEAAHTPGLSLSNGLRREYPEGRTVPSLSHVIGYPGRINPREAEILKSRGYGPDDAVGLTGLERTYEQALRGVYGFRRVELDARAELKRSVSEDSGTPGQNLVLAIDLDLQRQAEAALRDGLAKVNRRRGAVVVIDPRDGAIRALVSWPAYDDNSFAQGVKAADLARLNSDPDRPLYPRAVAGQLPAGSTFKLAVGAGAIDSGLVKPTTSFVSSGGLQVGRWFFPDWKAGGHGVTNLTKAIAESVNTYFYTIGGGFGDFAGMGPDMIVSYASRFGMGSKLGIDLPNEQTGLLPTREWKKTAKNEAWYVGDTYNISIGQGGILVTPLQIAAMTSVFANGGTLFQPRVVDTVIKANGQRQRQEPVVISKQVVSAAAISAVRQGMRAAVTVGSARSLADVPVAVAAKTGTAQWHSERLPHAWFTSFAPYDQPELVVTVIIEEGGEGSQAAAPVAKSILNWYFGAAGKPARS</sequence>
<dbReference type="PANTHER" id="PTHR30627">
    <property type="entry name" value="PEPTIDOGLYCAN D,D-TRANSPEPTIDASE"/>
    <property type="match status" value="1"/>
</dbReference>
<keyword evidence="10" id="KW-1133">Transmembrane helix</keyword>
<name>A0A1F7U6T0_9BACT</name>
<dbReference type="Gene3D" id="3.40.710.10">
    <property type="entry name" value="DD-peptidase/beta-lactamase superfamily"/>
    <property type="match status" value="1"/>
</dbReference>
<dbReference type="GO" id="GO:0008360">
    <property type="term" value="P:regulation of cell shape"/>
    <property type="evidence" value="ECO:0007669"/>
    <property type="project" value="UniProtKB-KW"/>
</dbReference>
<evidence type="ECO:0000256" key="9">
    <source>
        <dbReference type="ARBA" id="ARBA00022984"/>
    </source>
</evidence>
<feature type="domain" description="Penicillin-binding protein dimerisation" evidence="14">
    <location>
        <begin position="104"/>
        <end position="277"/>
    </location>
</feature>
<evidence type="ECO:0000256" key="12">
    <source>
        <dbReference type="ARBA" id="ARBA00023316"/>
    </source>
</evidence>
<evidence type="ECO:0000256" key="6">
    <source>
        <dbReference type="ARBA" id="ARBA00022692"/>
    </source>
</evidence>
<keyword evidence="5" id="KW-0645">Protease</keyword>
<keyword evidence="4" id="KW-0997">Cell inner membrane</keyword>
<evidence type="ECO:0000256" key="11">
    <source>
        <dbReference type="ARBA" id="ARBA00023136"/>
    </source>
</evidence>
<evidence type="ECO:0000313" key="16">
    <source>
        <dbReference type="Proteomes" id="UP000177088"/>
    </source>
</evidence>
<keyword evidence="8" id="KW-0133">Cell shape</keyword>
<proteinExistence type="predicted"/>
<evidence type="ECO:0000256" key="10">
    <source>
        <dbReference type="ARBA" id="ARBA00022989"/>
    </source>
</evidence>
<dbReference type="AlphaFoldDB" id="A0A1F7U6T0"/>
<keyword evidence="7" id="KW-0378">Hydrolase</keyword>
<evidence type="ECO:0000256" key="7">
    <source>
        <dbReference type="ARBA" id="ARBA00022801"/>
    </source>
</evidence>
<evidence type="ECO:0000259" key="14">
    <source>
        <dbReference type="Pfam" id="PF03717"/>
    </source>
</evidence>
<evidence type="ECO:0000256" key="8">
    <source>
        <dbReference type="ARBA" id="ARBA00022960"/>
    </source>
</evidence>
<dbReference type="Gene3D" id="3.90.1310.10">
    <property type="entry name" value="Penicillin-binding protein 2a (Domain 2)"/>
    <property type="match status" value="1"/>
</dbReference>
<dbReference type="NCBIfam" id="TIGR03423">
    <property type="entry name" value="pbp2_mrdA"/>
    <property type="match status" value="1"/>
</dbReference>
<dbReference type="PANTHER" id="PTHR30627:SF2">
    <property type="entry name" value="PEPTIDOGLYCAN D,D-TRANSPEPTIDASE MRDA"/>
    <property type="match status" value="1"/>
</dbReference>